<keyword evidence="3" id="KW-1185">Reference proteome</keyword>
<name>A0A2T4IHJ5_9RHOO</name>
<dbReference type="AlphaFoldDB" id="A0A2T4IHJ5"/>
<feature type="domain" description="Hemerythrin-like" evidence="1">
    <location>
        <begin position="14"/>
        <end position="154"/>
    </location>
</feature>
<dbReference type="EMBL" id="PZKC01000003">
    <property type="protein sequence ID" value="PTD97239.1"/>
    <property type="molecule type" value="Genomic_DNA"/>
</dbReference>
<dbReference type="RefSeq" id="WP_107492441.1">
    <property type="nucleotide sequence ID" value="NZ_PZKC01000003.1"/>
</dbReference>
<evidence type="ECO:0000259" key="1">
    <source>
        <dbReference type="Pfam" id="PF01814"/>
    </source>
</evidence>
<proteinExistence type="predicted"/>
<dbReference type="CDD" id="cd12108">
    <property type="entry name" value="Hr-like"/>
    <property type="match status" value="1"/>
</dbReference>
<accession>A0A2T4IHJ5</accession>
<sequence length="180" mass="20300">MNEILIPVSPGFETPLEMVEACHERLHGQLDTLARLAAWLPEHGADRQAQQAAVAVMRYFDLAAVNHHLDEEEDLFPALLARAEGGVRAHLQTLVDWLLADHQRMFAGWAAMRAVLLPISRGEEAELDAADVQAFAERYQRHIEREEGELLPMARILLTEDDQRVLGERMSARRRQPPAG</sequence>
<reference evidence="2 3" key="1">
    <citation type="submission" date="2018-03" db="EMBL/GenBank/DDBJ databases">
        <authorList>
            <person name="Keele B.F."/>
        </authorList>
    </citation>
    <scope>NUCLEOTIDE SEQUENCE [LARGE SCALE GENOMIC DNA]</scope>
    <source>
        <strain evidence="2 3">D20</strain>
    </source>
</reference>
<evidence type="ECO:0000313" key="3">
    <source>
        <dbReference type="Proteomes" id="UP000241193"/>
    </source>
</evidence>
<protein>
    <submittedName>
        <fullName evidence="2">Hemerythrin domain-containing protein</fullName>
    </submittedName>
</protein>
<organism evidence="2 3">
    <name type="scientific">Pseudothauera lacus</name>
    <dbReference type="NCBI Taxonomy" id="2136175"/>
    <lineage>
        <taxon>Bacteria</taxon>
        <taxon>Pseudomonadati</taxon>
        <taxon>Pseudomonadota</taxon>
        <taxon>Betaproteobacteria</taxon>
        <taxon>Rhodocyclales</taxon>
        <taxon>Zoogloeaceae</taxon>
        <taxon>Pseudothauera</taxon>
    </lineage>
</organism>
<dbReference type="InterPro" id="IPR012312">
    <property type="entry name" value="Hemerythrin-like"/>
</dbReference>
<dbReference type="Gene3D" id="1.20.120.520">
    <property type="entry name" value="nmb1532 protein domain like"/>
    <property type="match status" value="1"/>
</dbReference>
<dbReference type="Proteomes" id="UP000241193">
    <property type="component" value="Unassembled WGS sequence"/>
</dbReference>
<gene>
    <name evidence="2" type="ORF">C8261_04260</name>
</gene>
<comment type="caution">
    <text evidence="2">The sequence shown here is derived from an EMBL/GenBank/DDBJ whole genome shotgun (WGS) entry which is preliminary data.</text>
</comment>
<dbReference type="OrthoDB" id="9780392at2"/>
<reference evidence="2 3" key="2">
    <citation type="submission" date="2018-04" db="EMBL/GenBank/DDBJ databases">
        <title>Thauera lacus sp. nov., isolated from an saline lake in Inner Mongolia, China.</title>
        <authorList>
            <person name="Liang Q.-Y."/>
        </authorList>
    </citation>
    <scope>NUCLEOTIDE SEQUENCE [LARGE SCALE GENOMIC DNA]</scope>
    <source>
        <strain evidence="2 3">D20</strain>
    </source>
</reference>
<dbReference type="Pfam" id="PF01814">
    <property type="entry name" value="Hemerythrin"/>
    <property type="match status" value="1"/>
</dbReference>
<evidence type="ECO:0000313" key="2">
    <source>
        <dbReference type="EMBL" id="PTD97239.1"/>
    </source>
</evidence>